<proteinExistence type="predicted"/>
<reference evidence="2" key="1">
    <citation type="submission" date="2023-02" db="EMBL/GenBank/DDBJ databases">
        <title>Identification and recombinant expression of a fungal hydrolase from Papiliotrema laurentii that hydrolyzes apple cutin and clears colloidal polyester polyurethane.</title>
        <authorList>
            <consortium name="DOE Joint Genome Institute"/>
            <person name="Roman V.A."/>
            <person name="Bojanowski C."/>
            <person name="Crable B.R."/>
            <person name="Wagner D.N."/>
            <person name="Hung C.S."/>
            <person name="Nadeau L.J."/>
            <person name="Schratz L."/>
            <person name="Haridas S."/>
            <person name="Pangilinan J."/>
            <person name="Lipzen A."/>
            <person name="Na H."/>
            <person name="Yan M."/>
            <person name="Ng V."/>
            <person name="Grigoriev I.V."/>
            <person name="Spatafora J.W."/>
            <person name="Barlow D."/>
            <person name="Biffinger J."/>
            <person name="Kelley-Loughnane N."/>
            <person name="Varaljay V.A."/>
            <person name="Crookes-Goodson W.J."/>
        </authorList>
    </citation>
    <scope>NUCLEOTIDE SEQUENCE</scope>
    <source>
        <strain evidence="2">5307AH</strain>
    </source>
</reference>
<feature type="region of interest" description="Disordered" evidence="1">
    <location>
        <begin position="412"/>
        <end position="433"/>
    </location>
</feature>
<feature type="region of interest" description="Disordered" evidence="1">
    <location>
        <begin position="87"/>
        <end position="112"/>
    </location>
</feature>
<evidence type="ECO:0000313" key="2">
    <source>
        <dbReference type="EMBL" id="KAK1927085.1"/>
    </source>
</evidence>
<organism evidence="2 3">
    <name type="scientific">Papiliotrema laurentii</name>
    <name type="common">Cryptococcus laurentii</name>
    <dbReference type="NCBI Taxonomy" id="5418"/>
    <lineage>
        <taxon>Eukaryota</taxon>
        <taxon>Fungi</taxon>
        <taxon>Dikarya</taxon>
        <taxon>Basidiomycota</taxon>
        <taxon>Agaricomycotina</taxon>
        <taxon>Tremellomycetes</taxon>
        <taxon>Tremellales</taxon>
        <taxon>Rhynchogastremaceae</taxon>
        <taxon>Papiliotrema</taxon>
    </lineage>
</organism>
<evidence type="ECO:0000313" key="3">
    <source>
        <dbReference type="Proteomes" id="UP001182556"/>
    </source>
</evidence>
<keyword evidence="3" id="KW-1185">Reference proteome</keyword>
<sequence>MTLSPDPDTLYSLRANHLTINPPNIRTHASSLPSLRLKVTAQLLVPSAWVPDKGRRPNGIEENLEVIVPIGGRVRFGLKVSASGLGIGPDTRDPTFRQGDLHPGSSNSETGEGDLQAVTKAALGHLGDLFHSNKHALGIKTIEPSCQEPPSSSSQELDARQSSLSVVPVIADPVYSPLSKHLILPGSPVAHLQRLDISLEWIKRKRQLKRKPPGREEGEAQDLDQVSSQSKHVVDIPGNKEYQESVSADKAFVAVADDDDELIEDQSVLGESDDEDLLVDEIPEGSIDARCHFDPNPRASVDDEGKLDNLDAFGVPVWASQQIETGLKRMIRIHLIKRFPLIFDGSLMAYTSISSVPASLFQAASNMISLSRVHKTELSTKAVASLSTINKLEEQDVTIRVRNLVRTVRRRKASLDASNDEGSSAKRRRRLTRVRHDDVDDHVNDYISALRGAIWDQTHGAKRSQEARLQWVLDSAMKRIGRGEWDSRRAGSGRMAIARIPLHTQIVEMDPPPDQLAALGTVSERNGDRTDSDGNDDDGLLLEDNQTDESLIDEEESEGTAGQRAHFDSQFDHRESCYGIEGRTNGWSIDERNAFRDDDVGKGDDTGASRPQLSTLRLPEVEYDSAVGEDGAEACVDDSETHVSLLDEEELLDFFDIVSTGNVGDDELIEDDIESSWPSTVSLDSSMDCTGEREGVPTSLSPTNETGDFRTAKADRCYGRQTLLLSGDEDARFAGLLCQGFRF</sequence>
<gene>
    <name evidence="2" type="ORF">DB88DRAFT_476677</name>
</gene>
<feature type="compositionally biased region" description="Acidic residues" evidence="1">
    <location>
        <begin position="533"/>
        <end position="542"/>
    </location>
</feature>
<dbReference type="AlphaFoldDB" id="A0AAD9FVX8"/>
<evidence type="ECO:0000256" key="1">
    <source>
        <dbReference type="SAM" id="MobiDB-lite"/>
    </source>
</evidence>
<feature type="region of interest" description="Disordered" evidence="1">
    <location>
        <begin position="680"/>
        <end position="707"/>
    </location>
</feature>
<feature type="region of interest" description="Disordered" evidence="1">
    <location>
        <begin position="207"/>
        <end position="230"/>
    </location>
</feature>
<name>A0AAD9FVX8_PAPLA</name>
<comment type="caution">
    <text evidence="2">The sequence shown here is derived from an EMBL/GenBank/DDBJ whole genome shotgun (WGS) entry which is preliminary data.</text>
</comment>
<dbReference type="EMBL" id="JAODAN010000001">
    <property type="protein sequence ID" value="KAK1927085.1"/>
    <property type="molecule type" value="Genomic_DNA"/>
</dbReference>
<feature type="region of interest" description="Disordered" evidence="1">
    <location>
        <begin position="506"/>
        <end position="542"/>
    </location>
</feature>
<dbReference type="Proteomes" id="UP001182556">
    <property type="component" value="Unassembled WGS sequence"/>
</dbReference>
<accession>A0AAD9FVX8</accession>
<protein>
    <submittedName>
        <fullName evidence="2">Uncharacterized protein</fullName>
    </submittedName>
</protein>